<protein>
    <submittedName>
        <fullName evidence="2">Uncharacterized protein</fullName>
    </submittedName>
</protein>
<name>A0A671M7W2_9TELE</name>
<dbReference type="Proteomes" id="UP000472260">
    <property type="component" value="Unassembled WGS sequence"/>
</dbReference>
<feature type="region of interest" description="Disordered" evidence="1">
    <location>
        <begin position="1"/>
        <end position="271"/>
    </location>
</feature>
<feature type="compositionally biased region" description="Basic and acidic residues" evidence="1">
    <location>
        <begin position="173"/>
        <end position="185"/>
    </location>
</feature>
<dbReference type="InterPro" id="IPR039878">
    <property type="entry name" value="RBM33"/>
</dbReference>
<dbReference type="AlphaFoldDB" id="A0A671M7W2"/>
<evidence type="ECO:0000313" key="3">
    <source>
        <dbReference type="Proteomes" id="UP000472260"/>
    </source>
</evidence>
<feature type="compositionally biased region" description="Acidic residues" evidence="1">
    <location>
        <begin position="145"/>
        <end position="172"/>
    </location>
</feature>
<feature type="compositionally biased region" description="Gly residues" evidence="1">
    <location>
        <begin position="116"/>
        <end position="126"/>
    </location>
</feature>
<feature type="compositionally biased region" description="Acidic residues" evidence="1">
    <location>
        <begin position="186"/>
        <end position="237"/>
    </location>
</feature>
<proteinExistence type="predicted"/>
<dbReference type="PANTHER" id="PTHR22014">
    <property type="entry name" value="RNA-BINDING PROTEIN 33"/>
    <property type="match status" value="1"/>
</dbReference>
<feature type="compositionally biased region" description="Acidic residues" evidence="1">
    <location>
        <begin position="1"/>
        <end position="12"/>
    </location>
</feature>
<feature type="compositionally biased region" description="Acidic residues" evidence="1">
    <location>
        <begin position="55"/>
        <end position="72"/>
    </location>
</feature>
<feature type="compositionally biased region" description="Basic and acidic residues" evidence="1">
    <location>
        <begin position="13"/>
        <end position="28"/>
    </location>
</feature>
<feature type="compositionally biased region" description="Acidic residues" evidence="1">
    <location>
        <begin position="29"/>
        <end position="45"/>
    </location>
</feature>
<sequence length="271" mass="30834">MATNAGDDEFDEYDKPGAERSRRRRGEDDYLESDLEEGDLLEEDWLSSKKNPSEMSDEELNDDLLQSDEEDQNASGQGEVVSLNATLGLGTSGHLQDEDPDGGGYTEYAYEETEGGQPGFSQGGEYEGNEYQGEDGVVEYTGDQNCEEYQDEVLELQIDEPLDDDFQVDEYPTEYREEQTDRQEVPEEEEHEEETEEQDNSQVTELEEVENENDPEAEAEPDADVKEESDEEEEDIEESGRLRFKTERKDDTVVRLSDATSKRRNIPDTLG</sequence>
<feature type="compositionally biased region" description="Basic and acidic residues" evidence="1">
    <location>
        <begin position="238"/>
        <end position="253"/>
    </location>
</feature>
<evidence type="ECO:0000256" key="1">
    <source>
        <dbReference type="SAM" id="MobiDB-lite"/>
    </source>
</evidence>
<dbReference type="Ensembl" id="ENSSANT00000031108.1">
    <property type="protein sequence ID" value="ENSSANP00000029228.1"/>
    <property type="gene ID" value="ENSSANG00000014982.1"/>
</dbReference>
<organism evidence="2 3">
    <name type="scientific">Sinocyclocheilus anshuiensis</name>
    <dbReference type="NCBI Taxonomy" id="1608454"/>
    <lineage>
        <taxon>Eukaryota</taxon>
        <taxon>Metazoa</taxon>
        <taxon>Chordata</taxon>
        <taxon>Craniata</taxon>
        <taxon>Vertebrata</taxon>
        <taxon>Euteleostomi</taxon>
        <taxon>Actinopterygii</taxon>
        <taxon>Neopterygii</taxon>
        <taxon>Teleostei</taxon>
        <taxon>Ostariophysi</taxon>
        <taxon>Cypriniformes</taxon>
        <taxon>Cyprinidae</taxon>
        <taxon>Cyprininae</taxon>
        <taxon>Sinocyclocheilus</taxon>
    </lineage>
</organism>
<reference evidence="2" key="2">
    <citation type="submission" date="2025-09" db="UniProtKB">
        <authorList>
            <consortium name="Ensembl"/>
        </authorList>
    </citation>
    <scope>IDENTIFICATION</scope>
</reference>
<dbReference type="GO" id="GO:0003723">
    <property type="term" value="F:RNA binding"/>
    <property type="evidence" value="ECO:0007669"/>
    <property type="project" value="TreeGrafter"/>
</dbReference>
<dbReference type="PANTHER" id="PTHR22014:SF2">
    <property type="entry name" value="RNA-BINDING PROTEIN 33"/>
    <property type="match status" value="1"/>
</dbReference>
<evidence type="ECO:0000313" key="2">
    <source>
        <dbReference type="Ensembl" id="ENSSANP00000029228.1"/>
    </source>
</evidence>
<reference evidence="2" key="1">
    <citation type="submission" date="2025-08" db="UniProtKB">
        <authorList>
            <consortium name="Ensembl"/>
        </authorList>
    </citation>
    <scope>IDENTIFICATION</scope>
</reference>
<accession>A0A671M7W2</accession>
<keyword evidence="3" id="KW-1185">Reference proteome</keyword>